<gene>
    <name evidence="2" type="ORF">K737_301142</name>
</gene>
<dbReference type="PANTHER" id="PTHR46564">
    <property type="entry name" value="TRANSPOSASE"/>
    <property type="match status" value="1"/>
</dbReference>
<name>A0A061JFN3_9PROT</name>
<evidence type="ECO:0000259" key="1">
    <source>
        <dbReference type="Pfam" id="PF13358"/>
    </source>
</evidence>
<protein>
    <recommendedName>
        <fullName evidence="1">Tc1-like transposase DDE domain-containing protein</fullName>
    </recommendedName>
</protein>
<dbReference type="Gene3D" id="3.30.420.10">
    <property type="entry name" value="Ribonuclease H-like superfamily/Ribonuclease H"/>
    <property type="match status" value="1"/>
</dbReference>
<dbReference type="Pfam" id="PF13358">
    <property type="entry name" value="DDE_3"/>
    <property type="match status" value="1"/>
</dbReference>
<dbReference type="InterPro" id="IPR038717">
    <property type="entry name" value="Tc1-like_DDE_dom"/>
</dbReference>
<evidence type="ECO:0000313" key="2">
    <source>
        <dbReference type="EMBL" id="ETZ04456.1"/>
    </source>
</evidence>
<feature type="domain" description="Tc1-like transposase DDE" evidence="1">
    <location>
        <begin position="1"/>
        <end position="79"/>
    </location>
</feature>
<dbReference type="EMBL" id="ARPM03000195">
    <property type="protein sequence ID" value="ETZ04456.1"/>
    <property type="molecule type" value="Genomic_DNA"/>
</dbReference>
<accession>A0A061JFN3</accession>
<dbReference type="PANTHER" id="PTHR46564:SF1">
    <property type="entry name" value="TRANSPOSASE"/>
    <property type="match status" value="1"/>
</dbReference>
<evidence type="ECO:0000313" key="3">
    <source>
        <dbReference type="Proteomes" id="UP000026922"/>
    </source>
</evidence>
<dbReference type="InterPro" id="IPR036397">
    <property type="entry name" value="RNaseH_sf"/>
</dbReference>
<keyword evidence="3" id="KW-1185">Reference proteome</keyword>
<comment type="caution">
    <text evidence="2">The sequence shown here is derived from an EMBL/GenBank/DDBJ whole genome shotgun (WGS) entry which is preliminary data.</text>
</comment>
<dbReference type="Proteomes" id="UP000026922">
    <property type="component" value="Unassembled WGS sequence"/>
</dbReference>
<organism evidence="2 3">
    <name type="scientific">Holospora undulata HU1</name>
    <dbReference type="NCBI Taxonomy" id="1321371"/>
    <lineage>
        <taxon>Bacteria</taxon>
        <taxon>Pseudomonadati</taxon>
        <taxon>Pseudomonadota</taxon>
        <taxon>Alphaproteobacteria</taxon>
        <taxon>Holosporales</taxon>
        <taxon>Holosporaceae</taxon>
        <taxon>Holospora</taxon>
    </lineage>
</organism>
<proteinExistence type="predicted"/>
<reference evidence="2 3" key="1">
    <citation type="journal article" date="2013" name="Genome Announc.">
        <title>Draft Genome Sequence of Holospora undulata Strain HU1, a Micronucleus-Specific Symbiont of the Ciliate Paramecium caudatum.</title>
        <authorList>
            <person name="Dohra H."/>
            <person name="Suzuki H."/>
            <person name="Suzuki T."/>
            <person name="Tanaka K."/>
            <person name="Fujishima M."/>
        </authorList>
    </citation>
    <scope>NUCLEOTIDE SEQUENCE [LARGE SCALE GENOMIC DNA]</scope>
    <source>
        <strain evidence="2 3">HU1</strain>
    </source>
</reference>
<dbReference type="AlphaFoldDB" id="A0A061JFN3"/>
<sequence length="101" mass="11400">MIFNGSSTAKAFEMWGEHLIKELKPGKGVVMDIAAFHRSKKTKDLIESVGCKIIFLLSYSPDLNPIEKFLVNMKRWIKCQINAFGKLYEAISAFFQIPSSG</sequence>
<dbReference type="GO" id="GO:0003676">
    <property type="term" value="F:nucleic acid binding"/>
    <property type="evidence" value="ECO:0007669"/>
    <property type="project" value="InterPro"/>
</dbReference>